<dbReference type="Pfam" id="PF04906">
    <property type="entry name" value="Tweety"/>
    <property type="match status" value="1"/>
</dbReference>
<organism evidence="15">
    <name type="scientific">Oppiella nova</name>
    <dbReference type="NCBI Taxonomy" id="334625"/>
    <lineage>
        <taxon>Eukaryota</taxon>
        <taxon>Metazoa</taxon>
        <taxon>Ecdysozoa</taxon>
        <taxon>Arthropoda</taxon>
        <taxon>Chelicerata</taxon>
        <taxon>Arachnida</taxon>
        <taxon>Acari</taxon>
        <taxon>Acariformes</taxon>
        <taxon>Sarcoptiformes</taxon>
        <taxon>Oribatida</taxon>
        <taxon>Brachypylina</taxon>
        <taxon>Oppioidea</taxon>
        <taxon>Oppiidae</taxon>
        <taxon>Oppiella</taxon>
    </lineage>
</organism>
<dbReference type="AlphaFoldDB" id="A0A7R9M3D2"/>
<keyword evidence="8 13" id="KW-0472">Membrane</keyword>
<evidence type="ECO:0000313" key="15">
    <source>
        <dbReference type="EMBL" id="CAD7652285.1"/>
    </source>
</evidence>
<evidence type="ECO:0000256" key="8">
    <source>
        <dbReference type="ARBA" id="ARBA00023136"/>
    </source>
</evidence>
<evidence type="ECO:0000256" key="1">
    <source>
        <dbReference type="ARBA" id="ARBA00004651"/>
    </source>
</evidence>
<comment type="subcellular location">
    <subcellularLocation>
        <location evidence="1 13">Cell membrane</location>
        <topology evidence="1 13">Multi-pass membrane protein</topology>
    </subcellularLocation>
</comment>
<evidence type="ECO:0000256" key="10">
    <source>
        <dbReference type="ARBA" id="ARBA00023180"/>
    </source>
</evidence>
<dbReference type="GO" id="GO:0005229">
    <property type="term" value="F:intracellularly calcium-gated chloride channel activity"/>
    <property type="evidence" value="ECO:0007669"/>
    <property type="project" value="TreeGrafter"/>
</dbReference>
<keyword evidence="10" id="KW-0325">Glycoprotein</keyword>
<dbReference type="GO" id="GO:0034707">
    <property type="term" value="C:chloride channel complex"/>
    <property type="evidence" value="ECO:0007669"/>
    <property type="project" value="UniProtKB-UniRule"/>
</dbReference>
<feature type="transmembrane region" description="Helical" evidence="13">
    <location>
        <begin position="87"/>
        <end position="107"/>
    </location>
</feature>
<keyword evidence="3 13" id="KW-0813">Transport</keyword>
<comment type="similarity">
    <text evidence="2 13">Belongs to the tweety family.</text>
</comment>
<evidence type="ECO:0000256" key="13">
    <source>
        <dbReference type="RuleBase" id="RU361114"/>
    </source>
</evidence>
<keyword evidence="5 13" id="KW-0812">Transmembrane</keyword>
<feature type="transmembrane region" description="Helical" evidence="13">
    <location>
        <begin position="222"/>
        <end position="243"/>
    </location>
</feature>
<dbReference type="OrthoDB" id="187568at2759"/>
<proteinExistence type="inferred from homology"/>
<keyword evidence="9 13" id="KW-0869">Chloride channel</keyword>
<evidence type="ECO:0000256" key="4">
    <source>
        <dbReference type="ARBA" id="ARBA00022475"/>
    </source>
</evidence>
<dbReference type="EMBL" id="CAJPVJ010005373">
    <property type="protein sequence ID" value="CAG2169472.1"/>
    <property type="molecule type" value="Genomic_DNA"/>
</dbReference>
<keyword evidence="6 13" id="KW-1133">Transmembrane helix</keyword>
<evidence type="ECO:0000313" key="16">
    <source>
        <dbReference type="Proteomes" id="UP000728032"/>
    </source>
</evidence>
<evidence type="ECO:0000256" key="9">
    <source>
        <dbReference type="ARBA" id="ARBA00023173"/>
    </source>
</evidence>
<accession>A0A7R9M3D2</accession>
<evidence type="ECO:0000256" key="12">
    <source>
        <dbReference type="ARBA" id="ARBA00023303"/>
    </source>
</evidence>
<keyword evidence="4" id="KW-1003">Cell membrane</keyword>
<evidence type="ECO:0000256" key="6">
    <source>
        <dbReference type="ARBA" id="ARBA00022989"/>
    </source>
</evidence>
<keyword evidence="12 13" id="KW-0407">Ion channel</keyword>
<dbReference type="InterPro" id="IPR006990">
    <property type="entry name" value="Tweety"/>
</dbReference>
<feature type="transmembrane region" description="Helical" evidence="13">
    <location>
        <begin position="48"/>
        <end position="75"/>
    </location>
</feature>
<feature type="transmembrane region" description="Helical" evidence="13">
    <location>
        <begin position="250"/>
        <end position="276"/>
    </location>
</feature>
<protein>
    <recommendedName>
        <fullName evidence="13">Protein tweety homolog</fullName>
    </recommendedName>
</protein>
<dbReference type="PANTHER" id="PTHR12424:SF8">
    <property type="entry name" value="PROTEIN TWEETY"/>
    <property type="match status" value="1"/>
</dbReference>
<keyword evidence="16" id="KW-1185">Reference proteome</keyword>
<dbReference type="GO" id="GO:0072320">
    <property type="term" value="F:volume-sensitive chloride channel activity"/>
    <property type="evidence" value="ECO:0007669"/>
    <property type="project" value="TreeGrafter"/>
</dbReference>
<dbReference type="Proteomes" id="UP000728032">
    <property type="component" value="Unassembled WGS sequence"/>
</dbReference>
<dbReference type="EMBL" id="OC920198">
    <property type="protein sequence ID" value="CAD7652285.1"/>
    <property type="molecule type" value="Genomic_DNA"/>
</dbReference>
<keyword evidence="11 13" id="KW-0868">Chloride</keyword>
<evidence type="ECO:0000256" key="2">
    <source>
        <dbReference type="ARBA" id="ARBA00009849"/>
    </source>
</evidence>
<evidence type="ECO:0000256" key="3">
    <source>
        <dbReference type="ARBA" id="ARBA00022448"/>
    </source>
</evidence>
<gene>
    <name evidence="15" type="ORF">ONB1V03_LOCUS8949</name>
</gene>
<dbReference type="GO" id="GO:0005886">
    <property type="term" value="C:plasma membrane"/>
    <property type="evidence" value="ECO:0007669"/>
    <property type="project" value="UniProtKB-SubCell"/>
</dbReference>
<comment type="function">
    <text evidence="13">Probable chloride channel.</text>
</comment>
<feature type="transmembrane region" description="Helical" evidence="13">
    <location>
        <begin position="400"/>
        <end position="422"/>
    </location>
</feature>
<dbReference type="PANTHER" id="PTHR12424">
    <property type="entry name" value="TWEETY-RELATED"/>
    <property type="match status" value="1"/>
</dbReference>
<evidence type="ECO:0000256" key="7">
    <source>
        <dbReference type="ARBA" id="ARBA00023065"/>
    </source>
</evidence>
<evidence type="ECO:0000256" key="5">
    <source>
        <dbReference type="ARBA" id="ARBA00022692"/>
    </source>
</evidence>
<evidence type="ECO:0000256" key="14">
    <source>
        <dbReference type="SAM" id="Coils"/>
    </source>
</evidence>
<name>A0A7R9M3D2_9ACAR</name>
<evidence type="ECO:0000256" key="11">
    <source>
        <dbReference type="ARBA" id="ARBA00023214"/>
    </source>
</evidence>
<keyword evidence="14" id="KW-0175">Coiled coil</keyword>
<reference evidence="15" key="1">
    <citation type="submission" date="2020-11" db="EMBL/GenBank/DDBJ databases">
        <authorList>
            <person name="Tran Van P."/>
        </authorList>
    </citation>
    <scope>NUCLEOTIDE SEQUENCE</scope>
</reference>
<feature type="coiled-coil region" evidence="14">
    <location>
        <begin position="180"/>
        <end position="207"/>
    </location>
</feature>
<sequence>MEVNYTYDIVDIAKAFHNFKHLNLNLQELQNRTFDPRSPDYLKSIGVFAAWPILALLIILVLYLLISLFVCCCCSGDKKREGIKVECKVFIFLFGLVCGLSFIAGLYGDWELREAIKRVRSATDDGIDWFDAVRDNVSEVLKVLEVEDDMKGLKDELQKIYTYQLPPDVKSSVKDAIGTCETIESNIKDSSKQIADARKELDQAKIDFIREYIDDYGDKFCIAVLVVLLVLAIIGLVFTFAICSRCLLGCFTVLAVLALILGSLIAAVTMSASVILSDACYEVKPWAKAELNNEQIYNYVVECLDNNIVSVHIDWAKNLVKLSNDQYKTYDSLIEQLKIYYPEMAAELTSKKQPLDNRFQEINVIMAAFEELAHCKRINDDLNDCMSAICTDGVKGVVMILFNTIASSVCFTVLVFSATFALR</sequence>
<keyword evidence="7 13" id="KW-0406">Ion transport</keyword>